<dbReference type="EMBL" id="CAJPEV010000617">
    <property type="protein sequence ID" value="CAG0886963.1"/>
    <property type="molecule type" value="Genomic_DNA"/>
</dbReference>
<evidence type="ECO:0000313" key="2">
    <source>
        <dbReference type="EMBL" id="CAD7244346.1"/>
    </source>
</evidence>
<dbReference type="Pfam" id="PF14777">
    <property type="entry name" value="BBIP10"/>
    <property type="match status" value="1"/>
</dbReference>
<reference evidence="2" key="1">
    <citation type="submission" date="2020-11" db="EMBL/GenBank/DDBJ databases">
        <authorList>
            <person name="Tran Van P."/>
        </authorList>
    </citation>
    <scope>NUCLEOTIDE SEQUENCE</scope>
</reference>
<evidence type="ECO:0008006" key="4">
    <source>
        <dbReference type="Google" id="ProtNLM"/>
    </source>
</evidence>
<gene>
    <name evidence="2" type="ORF">DSTB1V02_LOCUS4243</name>
</gene>
<protein>
    <recommendedName>
        <fullName evidence="4">BBSome-interacting protein 1</fullName>
    </recommendedName>
</protein>
<dbReference type="PANTHER" id="PTHR28596:SF1">
    <property type="entry name" value="BBSOME-INTERACTING PROTEIN 1"/>
    <property type="match status" value="1"/>
</dbReference>
<sequence length="70" mass="8122">MDGPIDEIREVLPKKGLVHYEDYEKFILCKPKILPLKPVTLEKLEQMQREAHQVAKDRISSAQPGHSRRS</sequence>
<evidence type="ECO:0000256" key="1">
    <source>
        <dbReference type="SAM" id="MobiDB-lite"/>
    </source>
</evidence>
<accession>A0A7R8X5C3</accession>
<feature type="region of interest" description="Disordered" evidence="1">
    <location>
        <begin position="51"/>
        <end position="70"/>
    </location>
</feature>
<dbReference type="InterPro" id="IPR028233">
    <property type="entry name" value="BBIP10"/>
</dbReference>
<dbReference type="AlphaFoldDB" id="A0A7R8X5C3"/>
<proteinExistence type="predicted"/>
<dbReference type="Proteomes" id="UP000677054">
    <property type="component" value="Unassembled WGS sequence"/>
</dbReference>
<dbReference type="EMBL" id="LR900134">
    <property type="protein sequence ID" value="CAD7244346.1"/>
    <property type="molecule type" value="Genomic_DNA"/>
</dbReference>
<dbReference type="PANTHER" id="PTHR28596">
    <property type="entry name" value="BBSOME-INTERACTING PROTEIN 1"/>
    <property type="match status" value="1"/>
</dbReference>
<dbReference type="GO" id="GO:0060271">
    <property type="term" value="P:cilium assembly"/>
    <property type="evidence" value="ECO:0007669"/>
    <property type="project" value="InterPro"/>
</dbReference>
<keyword evidence="3" id="KW-1185">Reference proteome</keyword>
<dbReference type="GO" id="GO:0034464">
    <property type="term" value="C:BBSome"/>
    <property type="evidence" value="ECO:0007669"/>
    <property type="project" value="InterPro"/>
</dbReference>
<dbReference type="GO" id="GO:0097500">
    <property type="term" value="P:receptor localization to non-motile cilium"/>
    <property type="evidence" value="ECO:0007669"/>
    <property type="project" value="TreeGrafter"/>
</dbReference>
<name>A0A7R8X5C3_9CRUS</name>
<evidence type="ECO:0000313" key="3">
    <source>
        <dbReference type="Proteomes" id="UP000677054"/>
    </source>
</evidence>
<dbReference type="OrthoDB" id="2154978at2759"/>
<organism evidence="2">
    <name type="scientific">Darwinula stevensoni</name>
    <dbReference type="NCBI Taxonomy" id="69355"/>
    <lineage>
        <taxon>Eukaryota</taxon>
        <taxon>Metazoa</taxon>
        <taxon>Ecdysozoa</taxon>
        <taxon>Arthropoda</taxon>
        <taxon>Crustacea</taxon>
        <taxon>Oligostraca</taxon>
        <taxon>Ostracoda</taxon>
        <taxon>Podocopa</taxon>
        <taxon>Podocopida</taxon>
        <taxon>Darwinulocopina</taxon>
        <taxon>Darwinuloidea</taxon>
        <taxon>Darwinulidae</taxon>
        <taxon>Darwinula</taxon>
    </lineage>
</organism>